<feature type="domain" description="Nucleoside transporter/FeoB GTPase Gate" evidence="10">
    <location>
        <begin position="92"/>
        <end position="188"/>
    </location>
</feature>
<evidence type="ECO:0000313" key="11">
    <source>
        <dbReference type="EMBL" id="MBB6522202.1"/>
    </source>
</evidence>
<feature type="transmembrane region" description="Helical" evidence="7">
    <location>
        <begin position="166"/>
        <end position="188"/>
    </location>
</feature>
<comment type="subcellular location">
    <subcellularLocation>
        <location evidence="1">Cell membrane</location>
        <topology evidence="1">Multi-pass membrane protein</topology>
    </subcellularLocation>
</comment>
<keyword evidence="7" id="KW-0813">Transport</keyword>
<keyword evidence="3" id="KW-1003">Cell membrane</keyword>
<dbReference type="InterPro" id="IPR018270">
    <property type="entry name" value="C_nuclsd_transpt_met_bac"/>
</dbReference>
<keyword evidence="5 7" id="KW-1133">Transmembrane helix</keyword>
<feature type="domain" description="Concentrative nucleoside transporter C-terminal" evidence="9">
    <location>
        <begin position="194"/>
        <end position="400"/>
    </location>
</feature>
<dbReference type="EMBL" id="JACHHT010000002">
    <property type="protein sequence ID" value="MBB6522202.1"/>
    <property type="molecule type" value="Genomic_DNA"/>
</dbReference>
<evidence type="ECO:0000256" key="1">
    <source>
        <dbReference type="ARBA" id="ARBA00004651"/>
    </source>
</evidence>
<gene>
    <name evidence="11" type="ORF">HNR48_002487</name>
</gene>
<evidence type="ECO:0000256" key="3">
    <source>
        <dbReference type="ARBA" id="ARBA00022475"/>
    </source>
</evidence>
<feature type="transmembrane region" description="Helical" evidence="7">
    <location>
        <begin position="289"/>
        <end position="306"/>
    </location>
</feature>
<evidence type="ECO:0000259" key="10">
    <source>
        <dbReference type="Pfam" id="PF07670"/>
    </source>
</evidence>
<dbReference type="InterPro" id="IPR011657">
    <property type="entry name" value="CNT_C_dom"/>
</dbReference>
<evidence type="ECO:0000313" key="12">
    <source>
        <dbReference type="Proteomes" id="UP000528457"/>
    </source>
</evidence>
<dbReference type="Proteomes" id="UP000528457">
    <property type="component" value="Unassembled WGS sequence"/>
</dbReference>
<evidence type="ECO:0000259" key="9">
    <source>
        <dbReference type="Pfam" id="PF07662"/>
    </source>
</evidence>
<evidence type="ECO:0000256" key="7">
    <source>
        <dbReference type="RuleBase" id="RU362018"/>
    </source>
</evidence>
<feature type="transmembrane region" description="Helical" evidence="7">
    <location>
        <begin position="259"/>
        <end position="282"/>
    </location>
</feature>
<dbReference type="Pfam" id="PF07670">
    <property type="entry name" value="Gate"/>
    <property type="match status" value="1"/>
</dbReference>
<feature type="transmembrane region" description="Helical" evidence="7">
    <location>
        <begin position="345"/>
        <end position="370"/>
    </location>
</feature>
<reference evidence="11 12" key="1">
    <citation type="submission" date="2020-08" db="EMBL/GenBank/DDBJ databases">
        <title>Genomic Encyclopedia of Type Strains, Phase IV (KMG-IV): sequencing the most valuable type-strain genomes for metagenomic binning, comparative biology and taxonomic classification.</title>
        <authorList>
            <person name="Goeker M."/>
        </authorList>
    </citation>
    <scope>NUCLEOTIDE SEQUENCE [LARGE SCALE GENOMIC DNA]</scope>
    <source>
        <strain evidence="11 12">DSM 22368</strain>
    </source>
</reference>
<evidence type="ECO:0000256" key="5">
    <source>
        <dbReference type="ARBA" id="ARBA00022989"/>
    </source>
</evidence>
<dbReference type="PANTHER" id="PTHR10590">
    <property type="entry name" value="SODIUM/NUCLEOSIDE COTRANSPORTER"/>
    <property type="match status" value="1"/>
</dbReference>
<dbReference type="InterPro" id="IPR008276">
    <property type="entry name" value="C_nuclsd_transpt"/>
</dbReference>
<name>A0A7X0JU56_9GAMM</name>
<sequence>MTSLIPLVGMLCLLAVAFAFSKNRRSISWRTVVAAFLTQVALGALVLYVPFGQTMLASLSETVSSVLNYAQDGIKFLFGDLGRMKMGFIFAFHVLPVVIFFSALVAVLYHWGVMIWVIRIIGGGLRKLLGTSRPESMVAAANIFIGQAEAPLTIKPYIPTLSRSQLFAVMVGGTATVAGSVLAGYVGLGVELKYLLAASFMAAPGALLMAKMLEPETEELDAESENGEIFKESYVNVIDAAASGTSQGLILAANIGAMLIAFIALIAMLNGILGAVGGWIGVEQLSLEWILGHVFRIVAVLMGVPWEESITAGSLIGQKLVLNEFIAYANFAEIKEQLSPYSQAVITFALCGFANFSSIGILLGGFGTIAPERRQDVAKLGLKAVIGGFMANLMSACIAGFFLSFTLAA</sequence>
<dbReference type="Pfam" id="PF01773">
    <property type="entry name" value="Nucleos_tra2_N"/>
    <property type="match status" value="1"/>
</dbReference>
<feature type="transmembrane region" description="Helical" evidence="7">
    <location>
        <begin position="88"/>
        <end position="117"/>
    </location>
</feature>
<dbReference type="InterPro" id="IPR002668">
    <property type="entry name" value="CNT_N_dom"/>
</dbReference>
<evidence type="ECO:0000256" key="4">
    <source>
        <dbReference type="ARBA" id="ARBA00022692"/>
    </source>
</evidence>
<feature type="transmembrane region" description="Helical" evidence="7">
    <location>
        <begin position="29"/>
        <end position="51"/>
    </location>
</feature>
<comment type="caution">
    <text evidence="7">Lacks conserved residue(s) required for the propagation of feature annotation.</text>
</comment>
<comment type="similarity">
    <text evidence="2 7">Belongs to the concentrative nucleoside transporter (CNT) (TC 2.A.41) family.</text>
</comment>
<dbReference type="GO" id="GO:0015293">
    <property type="term" value="F:symporter activity"/>
    <property type="evidence" value="ECO:0007669"/>
    <property type="project" value="TreeGrafter"/>
</dbReference>
<protein>
    <recommendedName>
        <fullName evidence="7">Nucleoside permease</fullName>
    </recommendedName>
</protein>
<feature type="domain" description="Concentrative nucleoside transporter N-terminal" evidence="8">
    <location>
        <begin position="8"/>
        <end position="81"/>
    </location>
</feature>
<dbReference type="GO" id="GO:0005337">
    <property type="term" value="F:nucleoside transmembrane transporter activity"/>
    <property type="evidence" value="ECO:0007669"/>
    <property type="project" value="InterPro"/>
</dbReference>
<evidence type="ECO:0000259" key="8">
    <source>
        <dbReference type="Pfam" id="PF01773"/>
    </source>
</evidence>
<dbReference type="Pfam" id="PF07662">
    <property type="entry name" value="Nucleos_tra2_C"/>
    <property type="match status" value="1"/>
</dbReference>
<dbReference type="InterPro" id="IPR011642">
    <property type="entry name" value="Gate_dom"/>
</dbReference>
<comment type="caution">
    <text evidence="11">The sequence shown here is derived from an EMBL/GenBank/DDBJ whole genome shotgun (WGS) entry which is preliminary data.</text>
</comment>
<dbReference type="PANTHER" id="PTHR10590:SF4">
    <property type="entry name" value="SOLUTE CARRIER FAMILY 28 MEMBER 3"/>
    <property type="match status" value="1"/>
</dbReference>
<dbReference type="AlphaFoldDB" id="A0A7X0JU56"/>
<dbReference type="FunCoup" id="A0A7X0JU56">
    <property type="interactions" value="303"/>
</dbReference>
<dbReference type="InParanoid" id="A0A7X0JU56"/>
<feature type="transmembrane region" description="Helical" evidence="7">
    <location>
        <begin position="382"/>
        <end position="408"/>
    </location>
</feature>
<keyword evidence="6 7" id="KW-0472">Membrane</keyword>
<dbReference type="RefSeq" id="WP_166846499.1">
    <property type="nucleotide sequence ID" value="NZ_JAAONY010000002.1"/>
</dbReference>
<proteinExistence type="inferred from homology"/>
<evidence type="ECO:0000256" key="2">
    <source>
        <dbReference type="ARBA" id="ARBA00009033"/>
    </source>
</evidence>
<evidence type="ECO:0000256" key="6">
    <source>
        <dbReference type="ARBA" id="ARBA00023136"/>
    </source>
</evidence>
<keyword evidence="12" id="KW-1185">Reference proteome</keyword>
<keyword evidence="4 7" id="KW-0812">Transmembrane</keyword>
<accession>A0A7X0JU56</accession>
<dbReference type="NCBIfam" id="TIGR00804">
    <property type="entry name" value="nupC"/>
    <property type="match status" value="1"/>
</dbReference>
<organism evidence="11 12">
    <name type="scientific">Pseudoteredinibacter isoporae</name>
    <dbReference type="NCBI Taxonomy" id="570281"/>
    <lineage>
        <taxon>Bacteria</taxon>
        <taxon>Pseudomonadati</taxon>
        <taxon>Pseudomonadota</taxon>
        <taxon>Gammaproteobacteria</taxon>
        <taxon>Cellvibrionales</taxon>
        <taxon>Cellvibrionaceae</taxon>
        <taxon>Pseudoteredinibacter</taxon>
    </lineage>
</organism>
<dbReference type="GO" id="GO:0005886">
    <property type="term" value="C:plasma membrane"/>
    <property type="evidence" value="ECO:0007669"/>
    <property type="project" value="UniProtKB-SubCell"/>
</dbReference>